<dbReference type="InterPro" id="IPR011330">
    <property type="entry name" value="Glyco_hydro/deAcase_b/a-brl"/>
</dbReference>
<dbReference type="RefSeq" id="WP_000388198.1">
    <property type="nucleotide sequence ID" value="NZ_NFCF01000098.1"/>
</dbReference>
<dbReference type="GO" id="GO:0016810">
    <property type="term" value="F:hydrolase activity, acting on carbon-nitrogen (but not peptide) bonds"/>
    <property type="evidence" value="ECO:0007669"/>
    <property type="project" value="InterPro"/>
</dbReference>
<evidence type="ECO:0000313" key="4">
    <source>
        <dbReference type="EMBL" id="OTW45331.1"/>
    </source>
</evidence>
<dbReference type="PANTHER" id="PTHR34216:SF13">
    <property type="entry name" value="XYLANASE_CHITIN DEACETYLASE"/>
    <property type="match status" value="1"/>
</dbReference>
<dbReference type="InterPro" id="IPR002509">
    <property type="entry name" value="NODB_dom"/>
</dbReference>
<keyword evidence="2" id="KW-0472">Membrane</keyword>
<feature type="transmembrane region" description="Helical" evidence="2">
    <location>
        <begin position="12"/>
        <end position="31"/>
    </location>
</feature>
<organism evidence="4 5">
    <name type="scientific">Bacillus thuringiensis serovar mexicanensis</name>
    <dbReference type="NCBI Taxonomy" id="180868"/>
    <lineage>
        <taxon>Bacteria</taxon>
        <taxon>Bacillati</taxon>
        <taxon>Bacillota</taxon>
        <taxon>Bacilli</taxon>
        <taxon>Bacillales</taxon>
        <taxon>Bacillaceae</taxon>
        <taxon>Bacillus</taxon>
        <taxon>Bacillus cereus group</taxon>
    </lineage>
</organism>
<dbReference type="Proteomes" id="UP000195152">
    <property type="component" value="Unassembled WGS sequence"/>
</dbReference>
<dbReference type="PROSITE" id="PS51677">
    <property type="entry name" value="NODB"/>
    <property type="match status" value="1"/>
</dbReference>
<dbReference type="EMBL" id="NFCF01000098">
    <property type="protein sequence ID" value="OTW45331.1"/>
    <property type="molecule type" value="Genomic_DNA"/>
</dbReference>
<evidence type="ECO:0000259" key="3">
    <source>
        <dbReference type="PROSITE" id="PS51677"/>
    </source>
</evidence>
<keyword evidence="2" id="KW-1133">Transmembrane helix</keyword>
<proteinExistence type="predicted"/>
<feature type="domain" description="NodB homology" evidence="3">
    <location>
        <begin position="108"/>
        <end position="282"/>
    </location>
</feature>
<keyword evidence="2" id="KW-0812">Transmembrane</keyword>
<comment type="caution">
    <text evidence="4">The sequence shown here is derived from an EMBL/GenBank/DDBJ whole genome shotgun (WGS) entry which is preliminary data.</text>
</comment>
<reference evidence="4 5" key="1">
    <citation type="submission" date="2016-10" db="EMBL/GenBank/DDBJ databases">
        <title>Comparative genomics of Bacillus thuringiensis reveals a path to pathogens against multiple invertebrate hosts.</title>
        <authorList>
            <person name="Zheng J."/>
            <person name="Gao Q."/>
            <person name="Liu H."/>
            <person name="Peng D."/>
            <person name="Ruan L."/>
            <person name="Sun M."/>
        </authorList>
    </citation>
    <scope>NUCLEOTIDE SEQUENCE [LARGE SCALE GENOMIC DNA]</scope>
    <source>
        <strain evidence="4">BGSC 4AC1</strain>
    </source>
</reference>
<protein>
    <submittedName>
        <fullName evidence="4">Transcriptional regulator</fullName>
    </submittedName>
</protein>
<dbReference type="Pfam" id="PF01522">
    <property type="entry name" value="Polysacc_deac_1"/>
    <property type="match status" value="1"/>
</dbReference>
<gene>
    <name evidence="4" type="ORF">BK699_26940</name>
</gene>
<sequence>MEARESKSSKKLFILIAIVVALIAGIGFFIYNKMNAESNQKKVPVLQYYYLAKDKDKQSNSEFKDKKNILSVSEFEKQIKYLSDNKYHALTLKEFEGYIKDKKSLPEKSVLITFDNSSKSNYVYAYPILKKYKMHAVSFAVSSKLTEKVQKFDSKNIQTLSKIELEKMKDVFEFGSHTHDLNKVIDNKPALIKAAKDDVKKDILQSNKLLQTNYFSYPFGKYNNASLEALNELGVGLAFTSSAGYATENSKPLEIKRWFISADTKMDTFENIVSGKYEISSK</sequence>
<dbReference type="SUPFAM" id="SSF88713">
    <property type="entry name" value="Glycoside hydrolase/deacetylase"/>
    <property type="match status" value="1"/>
</dbReference>
<dbReference type="Gene3D" id="3.20.20.370">
    <property type="entry name" value="Glycoside hydrolase/deacetylase"/>
    <property type="match status" value="1"/>
</dbReference>
<accession>A0A242W1P1</accession>
<name>A0A242W1P1_BACTU</name>
<evidence type="ECO:0000313" key="5">
    <source>
        <dbReference type="Proteomes" id="UP000195152"/>
    </source>
</evidence>
<dbReference type="AlphaFoldDB" id="A0A242W1P1"/>
<dbReference type="InterPro" id="IPR051398">
    <property type="entry name" value="Polysacch_Deacetylase"/>
</dbReference>
<keyword evidence="1" id="KW-0732">Signal</keyword>
<dbReference type="PANTHER" id="PTHR34216">
    <property type="match status" value="1"/>
</dbReference>
<evidence type="ECO:0000256" key="2">
    <source>
        <dbReference type="SAM" id="Phobius"/>
    </source>
</evidence>
<dbReference type="GO" id="GO:0005975">
    <property type="term" value="P:carbohydrate metabolic process"/>
    <property type="evidence" value="ECO:0007669"/>
    <property type="project" value="InterPro"/>
</dbReference>
<evidence type="ECO:0000256" key="1">
    <source>
        <dbReference type="ARBA" id="ARBA00022729"/>
    </source>
</evidence>